<evidence type="ECO:0000313" key="3">
    <source>
        <dbReference type="Proteomes" id="UP001500051"/>
    </source>
</evidence>
<dbReference type="PANTHER" id="PTHR36848:SF2">
    <property type="entry name" value="SECRETED PROTEIN"/>
    <property type="match status" value="1"/>
</dbReference>
<keyword evidence="3" id="KW-1185">Reference proteome</keyword>
<organism evidence="2 3">
    <name type="scientific">Microlunatus aurantiacus</name>
    <dbReference type="NCBI Taxonomy" id="446786"/>
    <lineage>
        <taxon>Bacteria</taxon>
        <taxon>Bacillati</taxon>
        <taxon>Actinomycetota</taxon>
        <taxon>Actinomycetes</taxon>
        <taxon>Propionibacteriales</taxon>
        <taxon>Propionibacteriaceae</taxon>
        <taxon>Microlunatus</taxon>
    </lineage>
</organism>
<feature type="region of interest" description="Disordered" evidence="1">
    <location>
        <begin position="720"/>
        <end position="745"/>
    </location>
</feature>
<dbReference type="PANTHER" id="PTHR36848">
    <property type="entry name" value="DNA-BINDING PROTEIN (PUTATIVE SECRETED PROTEIN)-RELATED"/>
    <property type="match status" value="1"/>
</dbReference>
<dbReference type="Proteomes" id="UP001500051">
    <property type="component" value="Unassembled WGS sequence"/>
</dbReference>
<sequence length="858" mass="92615">MTTAPTLSELRHLFVNPPPEARPMMRWWWFGPQVTRADIERDLSTMATAGIGGVEVSYVYPLVEHPTRLGSEEFLADLAYAADVAEGLGLRFDVTLGSGWSFGGPHIGPEHAARRLRWERHEIGPDRMVVDGGRQPWPGDELVGVYLGAGSLQEEPTAYAALPIAADRTVEVPAGAGTRVVLTATAGLTGQNVKRAAAGAEGPVHDHYSADAVRSHLAALGDRIVAAVGAHRLGSVFCDSLEVYHADWTATLPVEFARRRGYPLEPGLWQLVTDGPDAAGFRADYHRTLSELYEDNFLVPLADWAHGHGVPLRVQSYGEPPATLASYAHVDGIEGEQWGWTRMPPTRWASSAAHHLGVPVVSSETWTWVHAPSFRATPLDLKGEAHEHFLLGVNQLIGHGWPCSPRPTDPDGGLGWFFYASAALDDRNAWWPAAADLMGYLQRLSGLLRLGEPVRDVLLYLPTTDAYARLGTATSLDLWRTLAGLVDPDLIASLRTAGYDLALLDDGTVPLVAPTADLVVVLPGEVTVPAATRSWLDRVSAVDGRVLILGDGEDAAAAVGRHLAPDLSLRPRRTDVGMVHRRVGDVDVHLLVNTGPHRRLQRVVPRSGRRSLEVWDPADGRVVAVATDPDGAGLEVGLSPYQAVVLVGHDATPSTPAVRVSVPPSPHAHRVPVDTGWHLLRPDGTDLGEVTLPHRWEDDPRIGPDHSGTLTYRTSIREPDTAGPIRLDLGDGRPADESGAGRESGIEGHSYRVRLVPPVGEVVRVLVDEVPVATLWAPPYVCDLTEALRGTGTATLRLEVSNTTANALAADPTVADWVADAERWHGRRFRMQALDRVREGLSSGLLTVPELTFHPAGG</sequence>
<keyword evidence="2" id="KW-0378">Hydrolase</keyword>
<gene>
    <name evidence="2" type="ORF">GCM10022204_37060</name>
</gene>
<proteinExistence type="predicted"/>
<dbReference type="RefSeq" id="WP_344813946.1">
    <property type="nucleotide sequence ID" value="NZ_BAAAYX010000020.1"/>
</dbReference>
<comment type="caution">
    <text evidence="2">The sequence shown here is derived from an EMBL/GenBank/DDBJ whole genome shotgun (WGS) entry which is preliminary data.</text>
</comment>
<protein>
    <submittedName>
        <fullName evidence="2">Glycosyl hydrolase</fullName>
    </submittedName>
</protein>
<reference evidence="3" key="1">
    <citation type="journal article" date="2019" name="Int. J. Syst. Evol. Microbiol.">
        <title>The Global Catalogue of Microorganisms (GCM) 10K type strain sequencing project: providing services to taxonomists for standard genome sequencing and annotation.</title>
        <authorList>
            <consortium name="The Broad Institute Genomics Platform"/>
            <consortium name="The Broad Institute Genome Sequencing Center for Infectious Disease"/>
            <person name="Wu L."/>
            <person name="Ma J."/>
        </authorList>
    </citation>
    <scope>NUCLEOTIDE SEQUENCE [LARGE SCALE GENOMIC DNA]</scope>
    <source>
        <strain evidence="3">JCM 16548</strain>
    </source>
</reference>
<dbReference type="EMBL" id="BAAAYX010000020">
    <property type="protein sequence ID" value="GAA3714508.1"/>
    <property type="molecule type" value="Genomic_DNA"/>
</dbReference>
<accession>A0ABP7EAQ1</accession>
<dbReference type="Pfam" id="PF17132">
    <property type="entry name" value="Glyco_hydro_106"/>
    <property type="match status" value="2"/>
</dbReference>
<evidence type="ECO:0000313" key="2">
    <source>
        <dbReference type="EMBL" id="GAA3714508.1"/>
    </source>
</evidence>
<evidence type="ECO:0000256" key="1">
    <source>
        <dbReference type="SAM" id="MobiDB-lite"/>
    </source>
</evidence>
<name>A0ABP7EAQ1_9ACTN</name>
<feature type="compositionally biased region" description="Basic and acidic residues" evidence="1">
    <location>
        <begin position="728"/>
        <end position="745"/>
    </location>
</feature>
<dbReference type="GO" id="GO:0016787">
    <property type="term" value="F:hydrolase activity"/>
    <property type="evidence" value="ECO:0007669"/>
    <property type="project" value="UniProtKB-KW"/>
</dbReference>
<dbReference type="InterPro" id="IPR053161">
    <property type="entry name" value="Ulvan_degrading_GH"/>
</dbReference>